<dbReference type="InterPro" id="IPR029063">
    <property type="entry name" value="SAM-dependent_MTases_sf"/>
</dbReference>
<proteinExistence type="predicted"/>
<dbReference type="Gene3D" id="3.40.50.150">
    <property type="entry name" value="Vaccinia Virus protein VP39"/>
    <property type="match status" value="2"/>
</dbReference>
<sequence>MSLFRALHYYLATAPALILRTNFWVLPLVFINKPVLLKTDLGLSFYVTNIMEAWVINEILLHKQYEEYYTIKKNDIVIDIGASIGDFSIWASRKAKAVYAYEMDKRLVHFMEKNIQHNDAKRVILKAKRALSLDKIFTENNLTKCDLLKIDCEGSEYPIFENSSDKTLQKIDHIAMEIHMFDKTMKKKRKELLNRLRKHFEVIEHLNPVRSDISFVYASRK</sequence>
<gene>
    <name evidence="2" type="ORF">A3C24_00310</name>
</gene>
<dbReference type="PANTHER" id="PTHR34203:SF15">
    <property type="entry name" value="SLL1173 PROTEIN"/>
    <property type="match status" value="1"/>
</dbReference>
<accession>A0A1F7GXY7</accession>
<feature type="domain" description="Methyltransferase FkbM" evidence="1">
    <location>
        <begin position="77"/>
        <end position="196"/>
    </location>
</feature>
<dbReference type="EMBL" id="MFZM01000014">
    <property type="protein sequence ID" value="OGK23940.1"/>
    <property type="molecule type" value="Genomic_DNA"/>
</dbReference>
<evidence type="ECO:0000259" key="1">
    <source>
        <dbReference type="Pfam" id="PF05050"/>
    </source>
</evidence>
<dbReference type="InterPro" id="IPR006342">
    <property type="entry name" value="FkbM_mtfrase"/>
</dbReference>
<dbReference type="Proteomes" id="UP000177159">
    <property type="component" value="Unassembled WGS sequence"/>
</dbReference>
<dbReference type="InterPro" id="IPR052514">
    <property type="entry name" value="SAM-dependent_MTase"/>
</dbReference>
<dbReference type="Pfam" id="PF05050">
    <property type="entry name" value="Methyltransf_21"/>
    <property type="match status" value="1"/>
</dbReference>
<reference evidence="2 3" key="1">
    <citation type="journal article" date="2016" name="Nat. Commun.">
        <title>Thousands of microbial genomes shed light on interconnected biogeochemical processes in an aquifer system.</title>
        <authorList>
            <person name="Anantharaman K."/>
            <person name="Brown C.T."/>
            <person name="Hug L.A."/>
            <person name="Sharon I."/>
            <person name="Castelle C.J."/>
            <person name="Probst A.J."/>
            <person name="Thomas B.C."/>
            <person name="Singh A."/>
            <person name="Wilkins M.J."/>
            <person name="Karaoz U."/>
            <person name="Brodie E.L."/>
            <person name="Williams K.H."/>
            <person name="Hubbard S.S."/>
            <person name="Banfield J.F."/>
        </authorList>
    </citation>
    <scope>NUCLEOTIDE SEQUENCE [LARGE SCALE GENOMIC DNA]</scope>
</reference>
<evidence type="ECO:0000313" key="3">
    <source>
        <dbReference type="Proteomes" id="UP000177159"/>
    </source>
</evidence>
<dbReference type="CDD" id="cd02440">
    <property type="entry name" value="AdoMet_MTases"/>
    <property type="match status" value="1"/>
</dbReference>
<dbReference type="PANTHER" id="PTHR34203">
    <property type="entry name" value="METHYLTRANSFERASE, FKBM FAMILY PROTEIN"/>
    <property type="match status" value="1"/>
</dbReference>
<comment type="caution">
    <text evidence="2">The sequence shown here is derived from an EMBL/GenBank/DDBJ whole genome shotgun (WGS) entry which is preliminary data.</text>
</comment>
<name>A0A1F7GXY7_9BACT</name>
<evidence type="ECO:0000313" key="2">
    <source>
        <dbReference type="EMBL" id="OGK23940.1"/>
    </source>
</evidence>
<organism evidence="2 3">
    <name type="scientific">Candidatus Roizmanbacteria bacterium RIFCSPHIGHO2_02_FULL_37_24</name>
    <dbReference type="NCBI Taxonomy" id="1802037"/>
    <lineage>
        <taxon>Bacteria</taxon>
        <taxon>Candidatus Roizmaniibacteriota</taxon>
    </lineage>
</organism>
<dbReference type="SUPFAM" id="SSF53335">
    <property type="entry name" value="S-adenosyl-L-methionine-dependent methyltransferases"/>
    <property type="match status" value="1"/>
</dbReference>
<protein>
    <recommendedName>
        <fullName evidence="1">Methyltransferase FkbM domain-containing protein</fullName>
    </recommendedName>
</protein>
<dbReference type="AlphaFoldDB" id="A0A1F7GXY7"/>